<evidence type="ECO:0000313" key="3">
    <source>
        <dbReference type="Proteomes" id="UP000321938"/>
    </source>
</evidence>
<keyword evidence="1" id="KW-0812">Transmembrane</keyword>
<keyword evidence="1" id="KW-1133">Transmembrane helix</keyword>
<sequence>MRFILKKHDKVLFVFFAAALIGSFLIWTFEEQFDEKGWSANPSMRYQMADDIIDSDLLIRKSKDDIINLLGLPYDTNLFGKDNFVYKLGKPPSFSEPKVALLIIVFELDRAVEVIESIE</sequence>
<dbReference type="Proteomes" id="UP000321938">
    <property type="component" value="Unassembled WGS sequence"/>
</dbReference>
<dbReference type="AlphaFoldDB" id="A0A5C7BET1"/>
<evidence type="ECO:0000256" key="1">
    <source>
        <dbReference type="SAM" id="Phobius"/>
    </source>
</evidence>
<evidence type="ECO:0008006" key="4">
    <source>
        <dbReference type="Google" id="ProtNLM"/>
    </source>
</evidence>
<feature type="transmembrane region" description="Helical" evidence="1">
    <location>
        <begin position="12"/>
        <end position="29"/>
    </location>
</feature>
<name>A0A5C7BET1_9FLAO</name>
<comment type="caution">
    <text evidence="2">The sequence shown here is derived from an EMBL/GenBank/DDBJ whole genome shotgun (WGS) entry which is preliminary data.</text>
</comment>
<dbReference type="OrthoDB" id="1135060at2"/>
<dbReference type="EMBL" id="VOSB01000004">
    <property type="protein sequence ID" value="TXE19415.1"/>
    <property type="molecule type" value="Genomic_DNA"/>
</dbReference>
<reference evidence="2 3" key="1">
    <citation type="submission" date="2019-08" db="EMBL/GenBank/DDBJ databases">
        <title>Genome of Psychroserpens burtonensis ACAM 167.</title>
        <authorList>
            <person name="Bowman J.P."/>
        </authorList>
    </citation>
    <scope>NUCLEOTIDE SEQUENCE [LARGE SCALE GENOMIC DNA]</scope>
    <source>
        <strain evidence="2 3">ACAM 167</strain>
    </source>
</reference>
<dbReference type="STRING" id="1123037.GCA_000425305_03126"/>
<keyword evidence="1" id="KW-0472">Membrane</keyword>
<organism evidence="2 3">
    <name type="scientific">Psychroserpens burtonensis</name>
    <dbReference type="NCBI Taxonomy" id="49278"/>
    <lineage>
        <taxon>Bacteria</taxon>
        <taxon>Pseudomonadati</taxon>
        <taxon>Bacteroidota</taxon>
        <taxon>Flavobacteriia</taxon>
        <taxon>Flavobacteriales</taxon>
        <taxon>Flavobacteriaceae</taxon>
        <taxon>Psychroserpens</taxon>
    </lineage>
</organism>
<accession>A0A5C7BET1</accession>
<evidence type="ECO:0000313" key="2">
    <source>
        <dbReference type="EMBL" id="TXE19415.1"/>
    </source>
</evidence>
<gene>
    <name evidence="2" type="ORF">ES692_03805</name>
</gene>
<protein>
    <recommendedName>
        <fullName evidence="4">Outer membrane protein assembly factor BamE</fullName>
    </recommendedName>
</protein>
<keyword evidence="3" id="KW-1185">Reference proteome</keyword>
<dbReference type="RefSeq" id="WP_028872825.1">
    <property type="nucleotide sequence ID" value="NZ_VOSB01000004.1"/>
</dbReference>
<proteinExistence type="predicted"/>